<keyword evidence="3" id="KW-1185">Reference proteome</keyword>
<dbReference type="KEGG" id="lcre:Pla8534_63960"/>
<reference evidence="2 3" key="1">
    <citation type="submission" date="2019-02" db="EMBL/GenBank/DDBJ databases">
        <title>Deep-cultivation of Planctomycetes and their phenomic and genomic characterization uncovers novel biology.</title>
        <authorList>
            <person name="Wiegand S."/>
            <person name="Jogler M."/>
            <person name="Boedeker C."/>
            <person name="Pinto D."/>
            <person name="Vollmers J."/>
            <person name="Rivas-Marin E."/>
            <person name="Kohn T."/>
            <person name="Peeters S.H."/>
            <person name="Heuer A."/>
            <person name="Rast P."/>
            <person name="Oberbeckmann S."/>
            <person name="Bunk B."/>
            <person name="Jeske O."/>
            <person name="Meyerdierks A."/>
            <person name="Storesund J.E."/>
            <person name="Kallscheuer N."/>
            <person name="Luecker S."/>
            <person name="Lage O.M."/>
            <person name="Pohl T."/>
            <person name="Merkel B.J."/>
            <person name="Hornburger P."/>
            <person name="Mueller R.-W."/>
            <person name="Bruemmer F."/>
            <person name="Labrenz M."/>
            <person name="Spormann A.M."/>
            <person name="Op den Camp H."/>
            <person name="Overmann J."/>
            <person name="Amann R."/>
            <person name="Jetten M.S.M."/>
            <person name="Mascher T."/>
            <person name="Medema M.H."/>
            <person name="Devos D.P."/>
            <person name="Kaster A.-K."/>
            <person name="Ovreas L."/>
            <person name="Rohde M."/>
            <person name="Galperin M.Y."/>
            <person name="Jogler C."/>
        </authorList>
    </citation>
    <scope>NUCLEOTIDE SEQUENCE [LARGE SCALE GENOMIC DNA]</scope>
    <source>
        <strain evidence="2 3">Pla85_3_4</strain>
    </source>
</reference>
<evidence type="ECO:0000259" key="1">
    <source>
        <dbReference type="Pfam" id="PF21345"/>
    </source>
</evidence>
<dbReference type="InterPro" id="IPR048330">
    <property type="entry name" value="PcRGLX/YetA_2nd"/>
</dbReference>
<feature type="domain" description="PcRGLX/YetA-like central beta-sandwich" evidence="1">
    <location>
        <begin position="158"/>
        <end position="354"/>
    </location>
</feature>
<dbReference type="Proteomes" id="UP000317648">
    <property type="component" value="Chromosome"/>
</dbReference>
<dbReference type="PANTHER" id="PTHR40081:SF1">
    <property type="entry name" value="TAT PATHWAY SIGNAL SEQUENCE DOMAIN PROTEIN"/>
    <property type="match status" value="1"/>
</dbReference>
<dbReference type="AlphaFoldDB" id="A0A518E358"/>
<accession>A0A518E358</accession>
<dbReference type="InterPro" id="IPR045793">
    <property type="entry name" value="PcRGLX/YetA-like"/>
</dbReference>
<proteinExistence type="predicted"/>
<dbReference type="EMBL" id="CP036433">
    <property type="protein sequence ID" value="QDU98527.1"/>
    <property type="molecule type" value="Genomic_DNA"/>
</dbReference>
<evidence type="ECO:0000313" key="3">
    <source>
        <dbReference type="Proteomes" id="UP000317648"/>
    </source>
</evidence>
<evidence type="ECO:0000313" key="2">
    <source>
        <dbReference type="EMBL" id="QDU98527.1"/>
    </source>
</evidence>
<protein>
    <recommendedName>
        <fullName evidence="1">PcRGLX/YetA-like central beta-sandwich domain-containing protein</fullName>
    </recommendedName>
</protein>
<name>A0A518E358_9BACT</name>
<organism evidence="2 3">
    <name type="scientific">Lignipirellula cremea</name>
    <dbReference type="NCBI Taxonomy" id="2528010"/>
    <lineage>
        <taxon>Bacteria</taxon>
        <taxon>Pseudomonadati</taxon>
        <taxon>Planctomycetota</taxon>
        <taxon>Planctomycetia</taxon>
        <taxon>Pirellulales</taxon>
        <taxon>Pirellulaceae</taxon>
        <taxon>Lignipirellula</taxon>
    </lineage>
</organism>
<sequence>MPDLRPFPPLLAILLVLFPCLTPADVPCLRAEPPQLREIGAAVLDTLREKPKSVFPAEGIPLQVTAPAPADVKTWHFRTGVPLGLGALKTGEQLALFCGEREIPVQTEVLATWGPPDSEFGQAVKWLGVDFVDAAAKGESLEYRLKRAMPADTERLLRIEETAQTITVDNGRLRFVISKPGSPQGLNLFQSVEVDGKPVIVSGSQSGAYLVDGQGREFCAALDATAELRVEMQGPQAAVIRAEGWFVNPDAEVAVPAGEPQARPQGGFCRFVTRIDVAAGQPDVRLQHTFVLTEDSEKTTYGDIGFRLPLAPGKTTVQFGGVDETFTEPVHLLQKSWDAFDLVAGNKTQVQGEAAEGWVRAGKLGLAVRDFWQNFPLELEADPAAGQLAVHFWPKHGAPRMETSETLSDDNAWRLPFVHSGSQLDFRVPQALKDARQFKALHAGGYAPKMYLANAIGIAKTHELLINFDAEQDFPDRAAVFQANGQMLPGAEAIAATKVFGPIPAADPEKYPLIEHRFNNSMKWIIRSKDAFGSFGMWNYGDVQMMFVTKHGMVWPDYRRLWGATHYNNARVAWWLAWRSGDQEILQHARRETQHLIDVDHCHWTNAFFTSLEQQPTDSARKEVGGLCDYKGVVHWHCGDGGSYNACLDYMLYDYYFTGNRRAWDVAQEHGDYITRTAAQNIGRGAAGQSDTLVEYYQATWNPKVGEKLRHHAERIMATPADQHDDLLDWTPWLQRYWELTHDPGARDYLLDWVENRGGGRLYLDSYAWYMTGDRDYATRCARTILRNSLTTAVRDDENDGVIGRFWKSWTDGVTAELLSLAAARSTETTLADFQPEEWPYWVGWNVMSPPTFSRSLVADYFGGTFPWPDQDQARITAVIHHEGGRPTPLWVGSIQQDPRGVNFRVTAPSGSIVSEFFRPGYWRVIQGSSREGPTALRKTWPPKVNPGDKVQIEDREFTVNKYRQVVIESQPLTSQDSLYELASRRVVLDEKNAPGFYTVTYDGTLLQPVPLLPPDRKIWLKVGAESTMRLAGFQYFYVPQETEHFELSFLPGYTRDRFDNKLELAAGAILNPDADPVAPIRCGLETRPNVVRIDVPPQHRGKTWCIAGSGYCLTAMEGVPPYLSPSFRTFASEPRVPTLSQPE</sequence>
<gene>
    <name evidence="2" type="ORF">Pla8534_63960</name>
</gene>
<dbReference type="PANTHER" id="PTHR40081">
    <property type="entry name" value="CONCANAVALIN A-LIKE LECTIN/GLUCANASE"/>
    <property type="match status" value="1"/>
</dbReference>
<dbReference type="Pfam" id="PF21345">
    <property type="entry name" value="PcRGLX_2nd"/>
    <property type="match status" value="1"/>
</dbReference>